<comment type="caution">
    <text evidence="3">The sequence shown here is derived from an EMBL/GenBank/DDBJ whole genome shotgun (WGS) entry which is preliminary data.</text>
</comment>
<dbReference type="Pfam" id="PF11721">
    <property type="entry name" value="Malectin"/>
    <property type="match status" value="1"/>
</dbReference>
<reference evidence="3 4" key="1">
    <citation type="submission" date="2024-02" db="EMBL/GenBank/DDBJ databases">
        <authorList>
            <person name="Vignale AGUSTIN F."/>
            <person name="Sosa J E."/>
            <person name="Modenutti C."/>
        </authorList>
    </citation>
    <scope>NUCLEOTIDE SEQUENCE [LARGE SCALE GENOMIC DNA]</scope>
</reference>
<dbReference type="AlphaFoldDB" id="A0ABC8S7H4"/>
<dbReference type="Proteomes" id="UP001642360">
    <property type="component" value="Unassembled WGS sequence"/>
</dbReference>
<accession>A0ABC8S7H4</accession>
<organism evidence="3 4">
    <name type="scientific">Ilex paraguariensis</name>
    <name type="common">yerba mate</name>
    <dbReference type="NCBI Taxonomy" id="185542"/>
    <lineage>
        <taxon>Eukaryota</taxon>
        <taxon>Viridiplantae</taxon>
        <taxon>Streptophyta</taxon>
        <taxon>Embryophyta</taxon>
        <taxon>Tracheophyta</taxon>
        <taxon>Spermatophyta</taxon>
        <taxon>Magnoliopsida</taxon>
        <taxon>eudicotyledons</taxon>
        <taxon>Gunneridae</taxon>
        <taxon>Pentapetalae</taxon>
        <taxon>asterids</taxon>
        <taxon>campanulids</taxon>
        <taxon>Aquifoliales</taxon>
        <taxon>Aquifoliaceae</taxon>
        <taxon>Ilex</taxon>
    </lineage>
</organism>
<protein>
    <recommendedName>
        <fullName evidence="2">Malectin domain-containing protein</fullName>
    </recommendedName>
</protein>
<sequence>MLVLLNHNVNFLCSDLSFNQFTDRNTALSCQRGNVNLYGNLPSLNATGTVSCLGSSKCPRNLSYLHINCGGSEVLDGGNRYEDDTNSGGPSTSSFPPGNNWGFSSIGQFLDDSKPEDSYIYRNSSSLSANTSKLYMDARLSPLSLTYYAICLLNGNYKVDLHFAEIMFTDDRTYSSLGRRIFDIYIQGNLEKKDFNIEAAAGGVGNETYKDMDRMAAFERALNTSAGWVDSNVNSTSTKVFFQGISPSHYK</sequence>
<keyword evidence="4" id="KW-1185">Reference proteome</keyword>
<dbReference type="InterPro" id="IPR021720">
    <property type="entry name" value="Malectin_dom"/>
</dbReference>
<dbReference type="PANTHER" id="PTHR34081">
    <property type="entry name" value="MALECTIN DOMAIN-CONTAINING PROTEIN"/>
    <property type="match status" value="1"/>
</dbReference>
<proteinExistence type="predicted"/>
<feature type="domain" description="Malectin" evidence="2">
    <location>
        <begin position="64"/>
        <end position="228"/>
    </location>
</feature>
<evidence type="ECO:0000313" key="3">
    <source>
        <dbReference type="EMBL" id="CAK9151740.1"/>
    </source>
</evidence>
<evidence type="ECO:0000256" key="1">
    <source>
        <dbReference type="SAM" id="MobiDB-lite"/>
    </source>
</evidence>
<dbReference type="PANTHER" id="PTHR34081:SF1">
    <property type="entry name" value="MALECTIN, LEUCINE-RICH REPEAT DOMAIN, L DOMAIN-LIKE PROTEIN-RELATED"/>
    <property type="match status" value="1"/>
</dbReference>
<gene>
    <name evidence="3" type="ORF">ILEXP_LOCUS19907</name>
</gene>
<evidence type="ECO:0000313" key="4">
    <source>
        <dbReference type="Proteomes" id="UP001642360"/>
    </source>
</evidence>
<dbReference type="EMBL" id="CAUOFW020002169">
    <property type="protein sequence ID" value="CAK9151740.1"/>
    <property type="molecule type" value="Genomic_DNA"/>
</dbReference>
<dbReference type="Gene3D" id="2.60.120.430">
    <property type="entry name" value="Galactose-binding lectin"/>
    <property type="match status" value="1"/>
</dbReference>
<evidence type="ECO:0000259" key="2">
    <source>
        <dbReference type="Pfam" id="PF11721"/>
    </source>
</evidence>
<feature type="region of interest" description="Disordered" evidence="1">
    <location>
        <begin position="80"/>
        <end position="99"/>
    </location>
</feature>
<feature type="compositionally biased region" description="Low complexity" evidence="1">
    <location>
        <begin position="86"/>
        <end position="99"/>
    </location>
</feature>
<name>A0ABC8S7H4_9AQUA</name>